<evidence type="ECO:0000313" key="21">
    <source>
        <dbReference type="Proteomes" id="UP000050509"/>
    </source>
</evidence>
<dbReference type="PROSITE" id="PS01069">
    <property type="entry name" value="DAGK_PROKAR"/>
    <property type="match status" value="1"/>
</dbReference>
<name>A0A0P9F250_9CHLR</name>
<keyword evidence="5" id="KW-0808">Transferase</keyword>
<protein>
    <submittedName>
        <fullName evidence="20">Diacylglycerol kinase</fullName>
    </submittedName>
</protein>
<evidence type="ECO:0000256" key="7">
    <source>
        <dbReference type="ARBA" id="ARBA00022741"/>
    </source>
</evidence>
<evidence type="ECO:0000256" key="8">
    <source>
        <dbReference type="ARBA" id="ARBA00022777"/>
    </source>
</evidence>
<dbReference type="PANTHER" id="PTHR34299">
    <property type="entry name" value="DIACYLGLYCEROL KINASE"/>
    <property type="match status" value="1"/>
</dbReference>
<dbReference type="GO" id="GO:0008654">
    <property type="term" value="P:phospholipid biosynthetic process"/>
    <property type="evidence" value="ECO:0007669"/>
    <property type="project" value="UniProtKB-KW"/>
</dbReference>
<evidence type="ECO:0000256" key="11">
    <source>
        <dbReference type="ARBA" id="ARBA00023098"/>
    </source>
</evidence>
<evidence type="ECO:0000256" key="17">
    <source>
        <dbReference type="PIRSR" id="PIRSR600829-3"/>
    </source>
</evidence>
<keyword evidence="21" id="KW-1185">Reference proteome</keyword>
<evidence type="ECO:0000256" key="2">
    <source>
        <dbReference type="ARBA" id="ARBA00005967"/>
    </source>
</evidence>
<evidence type="ECO:0000256" key="13">
    <source>
        <dbReference type="ARBA" id="ARBA00023209"/>
    </source>
</evidence>
<organism evidence="20 21">
    <name type="scientific">Kouleothrix aurantiaca</name>
    <dbReference type="NCBI Taxonomy" id="186479"/>
    <lineage>
        <taxon>Bacteria</taxon>
        <taxon>Bacillati</taxon>
        <taxon>Chloroflexota</taxon>
        <taxon>Chloroflexia</taxon>
        <taxon>Chloroflexales</taxon>
        <taxon>Roseiflexineae</taxon>
        <taxon>Roseiflexaceae</taxon>
        <taxon>Kouleothrix</taxon>
    </lineage>
</organism>
<dbReference type="Proteomes" id="UP000050509">
    <property type="component" value="Unassembled WGS sequence"/>
</dbReference>
<keyword evidence="13" id="KW-0594">Phospholipid biosynthesis</keyword>
<dbReference type="CDD" id="cd14265">
    <property type="entry name" value="UDPK_IM_like"/>
    <property type="match status" value="1"/>
</dbReference>
<feature type="binding site" evidence="17">
    <location>
        <begin position="57"/>
        <end position="58"/>
    </location>
    <ligand>
        <name>ATP</name>
        <dbReference type="ChEBI" id="CHEBI:30616"/>
    </ligand>
</feature>
<dbReference type="EMBL" id="LJCR01001328">
    <property type="protein sequence ID" value="KPV50555.1"/>
    <property type="molecule type" value="Genomic_DNA"/>
</dbReference>
<dbReference type="GO" id="GO:0016301">
    <property type="term" value="F:kinase activity"/>
    <property type="evidence" value="ECO:0007669"/>
    <property type="project" value="UniProtKB-KW"/>
</dbReference>
<dbReference type="Pfam" id="PF01219">
    <property type="entry name" value="DAGK_prokar"/>
    <property type="match status" value="1"/>
</dbReference>
<feature type="binding site" evidence="17">
    <location>
        <position position="39"/>
    </location>
    <ligand>
        <name>ATP</name>
        <dbReference type="ChEBI" id="CHEBI:30616"/>
    </ligand>
</feature>
<dbReference type="InterPro" id="IPR000829">
    <property type="entry name" value="DAGK"/>
</dbReference>
<evidence type="ECO:0000256" key="18">
    <source>
        <dbReference type="PIRSR" id="PIRSR600829-4"/>
    </source>
</evidence>
<evidence type="ECO:0000256" key="16">
    <source>
        <dbReference type="PIRSR" id="PIRSR600829-2"/>
    </source>
</evidence>
<dbReference type="PATRIC" id="fig|186479.3.peg.1404"/>
<evidence type="ECO:0000313" key="20">
    <source>
        <dbReference type="EMBL" id="KPV50555.1"/>
    </source>
</evidence>
<comment type="cofactor">
    <cofactor evidence="18">
        <name>Mg(2+)</name>
        <dbReference type="ChEBI" id="CHEBI:18420"/>
    </cofactor>
    <text evidence="18">Mn(2+), Zn(2+), Cd(2+) and Co(2+) support activity to lesser extents.</text>
</comment>
<evidence type="ECO:0000256" key="15">
    <source>
        <dbReference type="PIRSR" id="PIRSR600829-1"/>
    </source>
</evidence>
<dbReference type="GO" id="GO:0005524">
    <property type="term" value="F:ATP binding"/>
    <property type="evidence" value="ECO:0007669"/>
    <property type="project" value="UniProtKB-KW"/>
</dbReference>
<evidence type="ECO:0000256" key="5">
    <source>
        <dbReference type="ARBA" id="ARBA00022679"/>
    </source>
</evidence>
<evidence type="ECO:0000256" key="1">
    <source>
        <dbReference type="ARBA" id="ARBA00004651"/>
    </source>
</evidence>
<feature type="transmembrane region" description="Helical" evidence="19">
    <location>
        <begin position="18"/>
        <end position="38"/>
    </location>
</feature>
<keyword evidence="8 20" id="KW-0418">Kinase</keyword>
<keyword evidence="9 17" id="KW-0067">ATP-binding</keyword>
<dbReference type="PANTHER" id="PTHR34299:SF1">
    <property type="entry name" value="DIACYLGLYCEROL KINASE"/>
    <property type="match status" value="1"/>
</dbReference>
<evidence type="ECO:0000256" key="3">
    <source>
        <dbReference type="ARBA" id="ARBA00022475"/>
    </source>
</evidence>
<evidence type="ECO:0000256" key="6">
    <source>
        <dbReference type="ARBA" id="ARBA00022692"/>
    </source>
</evidence>
<dbReference type="GO" id="GO:0046872">
    <property type="term" value="F:metal ion binding"/>
    <property type="evidence" value="ECO:0007669"/>
    <property type="project" value="UniProtKB-KW"/>
</dbReference>
<keyword evidence="4" id="KW-0444">Lipid biosynthesis</keyword>
<keyword evidence="18" id="KW-0479">Metal-binding</keyword>
<keyword evidence="12 19" id="KW-0472">Membrane</keyword>
<keyword evidence="18" id="KW-0460">Magnesium</keyword>
<feature type="active site" description="Proton acceptor" evidence="15">
    <location>
        <position position="32"/>
    </location>
</feature>
<keyword evidence="14" id="KW-1208">Phospholipid metabolism</keyword>
<comment type="subcellular location">
    <subcellularLocation>
        <location evidence="1">Cell membrane</location>
        <topology evidence="1">Multi-pass membrane protein</topology>
    </subcellularLocation>
</comment>
<dbReference type="InterPro" id="IPR036945">
    <property type="entry name" value="DAGK_sf"/>
</dbReference>
<dbReference type="AlphaFoldDB" id="A0A0P9F250"/>
<evidence type="ECO:0000256" key="14">
    <source>
        <dbReference type="ARBA" id="ARBA00023264"/>
    </source>
</evidence>
<dbReference type="InterPro" id="IPR033717">
    <property type="entry name" value="UDPK"/>
</dbReference>
<feature type="non-terminal residue" evidence="20">
    <location>
        <position position="1"/>
    </location>
</feature>
<keyword evidence="10 19" id="KW-1133">Transmembrane helix</keyword>
<keyword evidence="7 17" id="KW-0547">Nucleotide-binding</keyword>
<evidence type="ECO:0000256" key="19">
    <source>
        <dbReference type="SAM" id="Phobius"/>
    </source>
</evidence>
<feature type="transmembrane region" description="Helical" evidence="19">
    <location>
        <begin position="59"/>
        <end position="84"/>
    </location>
</feature>
<keyword evidence="6 19" id="KW-0812">Transmembrane</keyword>
<feature type="binding site" evidence="16">
    <location>
        <position position="32"/>
    </location>
    <ligand>
        <name>substrate</name>
    </ligand>
</feature>
<comment type="similarity">
    <text evidence="2">Belongs to the bacterial diacylglycerol kinase family.</text>
</comment>
<dbReference type="Gene3D" id="1.10.287.3610">
    <property type="match status" value="1"/>
</dbReference>
<sequence>GLVAVALGLVLGLGRYEWLVLLITITMVLAAEGVNTAVEAAVDLAAPGYHPLAKIAKDVGAGTVLLTAIASVLIGLLLFLPHLWPIVVAWLL</sequence>
<gene>
    <name evidence="20" type="ORF">SE17_26270</name>
</gene>
<proteinExistence type="inferred from homology"/>
<evidence type="ECO:0000256" key="12">
    <source>
        <dbReference type="ARBA" id="ARBA00023136"/>
    </source>
</evidence>
<evidence type="ECO:0000256" key="10">
    <source>
        <dbReference type="ARBA" id="ARBA00022989"/>
    </source>
</evidence>
<reference evidence="20 21" key="1">
    <citation type="submission" date="2015-09" db="EMBL/GenBank/DDBJ databases">
        <title>Draft genome sequence of Kouleothrix aurantiaca JCM 19913.</title>
        <authorList>
            <person name="Hemp J."/>
        </authorList>
    </citation>
    <scope>NUCLEOTIDE SEQUENCE [LARGE SCALE GENOMIC DNA]</scope>
    <source>
        <strain evidence="20 21">COM-B</strain>
    </source>
</reference>
<evidence type="ECO:0000256" key="9">
    <source>
        <dbReference type="ARBA" id="ARBA00022840"/>
    </source>
</evidence>
<keyword evidence="11" id="KW-0443">Lipid metabolism</keyword>
<feature type="binding site" evidence="18">
    <location>
        <position position="39"/>
    </location>
    <ligand>
        <name>a divalent metal cation</name>
        <dbReference type="ChEBI" id="CHEBI:60240"/>
    </ligand>
</feature>
<dbReference type="GO" id="GO:0005886">
    <property type="term" value="C:plasma membrane"/>
    <property type="evidence" value="ECO:0007669"/>
    <property type="project" value="UniProtKB-SubCell"/>
</dbReference>
<accession>A0A0P9F250</accession>
<evidence type="ECO:0000256" key="4">
    <source>
        <dbReference type="ARBA" id="ARBA00022516"/>
    </source>
</evidence>
<comment type="caution">
    <text evidence="20">The sequence shown here is derived from an EMBL/GenBank/DDBJ whole genome shotgun (WGS) entry which is preliminary data.</text>
</comment>
<keyword evidence="3" id="KW-1003">Cell membrane</keyword>